<feature type="transmembrane region" description="Helical" evidence="1">
    <location>
        <begin position="135"/>
        <end position="156"/>
    </location>
</feature>
<proteinExistence type="predicted"/>
<feature type="transmembrane region" description="Helical" evidence="1">
    <location>
        <begin position="168"/>
        <end position="194"/>
    </location>
</feature>
<feature type="transmembrane region" description="Helical" evidence="1">
    <location>
        <begin position="63"/>
        <end position="84"/>
    </location>
</feature>
<evidence type="ECO:0000313" key="4">
    <source>
        <dbReference type="Proteomes" id="UP001492380"/>
    </source>
</evidence>
<protein>
    <submittedName>
        <fullName evidence="3">Frag1/DRAM/Sfk1</fullName>
    </submittedName>
</protein>
<sequence length="247" mass="27583">MRAMRIPLHRLWLLPLVSGVVWFVTLLSLLLRWVARGTPRYPGQSNPYVAFISDIAAFDMKPLFLIGACITAVAFIGTVCAVHFARYDDRMYGINDFWYKKWSSVLAMVSGVVAGLGLILLAIMDTFRFHEEHHVLLLVCFSGLAMSSLSTTLVYFDQTKKPSPFRLLRLYCSASAAIVAIEVILGVAFTALMYMSYWRTAGVLEWTMAFIGCFYMLAFVGFVAVPPEGIDARERDPLLQEPAGSSV</sequence>
<dbReference type="Proteomes" id="UP001492380">
    <property type="component" value="Unassembled WGS sequence"/>
</dbReference>
<comment type="caution">
    <text evidence="3">The sequence shown here is derived from an EMBL/GenBank/DDBJ whole genome shotgun (WGS) entry which is preliminary data.</text>
</comment>
<keyword evidence="4" id="KW-1185">Reference proteome</keyword>
<feature type="transmembrane region" description="Helical" evidence="1">
    <location>
        <begin position="105"/>
        <end position="123"/>
    </location>
</feature>
<keyword evidence="1" id="KW-0472">Membrane</keyword>
<name>A0ABR1YEW5_9PEZI</name>
<dbReference type="EMBL" id="JBBWRZ010000010">
    <property type="protein sequence ID" value="KAK8227491.1"/>
    <property type="molecule type" value="Genomic_DNA"/>
</dbReference>
<dbReference type="InterPro" id="IPR019402">
    <property type="entry name" value="CWH43_N"/>
</dbReference>
<keyword evidence="1" id="KW-1133">Transmembrane helix</keyword>
<feature type="domain" description="CWH43-like N-terminal" evidence="2">
    <location>
        <begin position="11"/>
        <end position="220"/>
    </location>
</feature>
<feature type="transmembrane region" description="Helical" evidence="1">
    <location>
        <begin position="12"/>
        <end position="35"/>
    </location>
</feature>
<evidence type="ECO:0000259" key="2">
    <source>
        <dbReference type="Pfam" id="PF10277"/>
    </source>
</evidence>
<dbReference type="Pfam" id="PF10277">
    <property type="entry name" value="Frag1"/>
    <property type="match status" value="1"/>
</dbReference>
<evidence type="ECO:0000313" key="3">
    <source>
        <dbReference type="EMBL" id="KAK8227491.1"/>
    </source>
</evidence>
<gene>
    <name evidence="3" type="ORF">HDK90DRAFT_469264</name>
</gene>
<organism evidence="3 4">
    <name type="scientific">Phyllosticta capitalensis</name>
    <dbReference type="NCBI Taxonomy" id="121624"/>
    <lineage>
        <taxon>Eukaryota</taxon>
        <taxon>Fungi</taxon>
        <taxon>Dikarya</taxon>
        <taxon>Ascomycota</taxon>
        <taxon>Pezizomycotina</taxon>
        <taxon>Dothideomycetes</taxon>
        <taxon>Dothideomycetes incertae sedis</taxon>
        <taxon>Botryosphaeriales</taxon>
        <taxon>Phyllostictaceae</taxon>
        <taxon>Phyllosticta</taxon>
    </lineage>
</organism>
<accession>A0ABR1YEW5</accession>
<reference evidence="3 4" key="1">
    <citation type="submission" date="2024-04" db="EMBL/GenBank/DDBJ databases">
        <title>Phyllosticta paracitricarpa is synonymous to the EU quarantine fungus P. citricarpa based on phylogenomic analyses.</title>
        <authorList>
            <consortium name="Lawrence Berkeley National Laboratory"/>
            <person name="Van Ingen-Buijs V.A."/>
            <person name="Van Westerhoven A.C."/>
            <person name="Haridas S."/>
            <person name="Skiadas P."/>
            <person name="Martin F."/>
            <person name="Groenewald J.Z."/>
            <person name="Crous P.W."/>
            <person name="Seidl M.F."/>
        </authorList>
    </citation>
    <scope>NUCLEOTIDE SEQUENCE [LARGE SCALE GENOMIC DNA]</scope>
    <source>
        <strain evidence="3 4">CBS 123374</strain>
    </source>
</reference>
<feature type="transmembrane region" description="Helical" evidence="1">
    <location>
        <begin position="206"/>
        <end position="225"/>
    </location>
</feature>
<evidence type="ECO:0000256" key="1">
    <source>
        <dbReference type="SAM" id="Phobius"/>
    </source>
</evidence>
<keyword evidence="1" id="KW-0812">Transmembrane</keyword>